<accession>A0A6B0RDV8</accession>
<sequence length="174" mass="19888">MSENSGRVAWERKWNEKEPGKVASSFGISLMAKSHKSEATPSNNEAIVRIISDQFLKCFTYGEWHWCEDDIFDSVHHHDTPIFPPEAAVNGLLRATINGISSLDVDKIPSFEKAYLFVLAFVYYHGDDMKRIPACMESQKFPPLHLRTRFLGTKLQKYPPDLKPPEHPLLQRCG</sequence>
<dbReference type="AlphaFoldDB" id="A0A6B0RDV8"/>
<comment type="caution">
    <text evidence="1">The sequence shown here is derived from an EMBL/GenBank/DDBJ whole genome shotgun (WGS) entry which is preliminary data.</text>
</comment>
<reference evidence="1" key="1">
    <citation type="submission" date="2019-10" db="EMBL/GenBank/DDBJ databases">
        <title>The sequence and de novo assembly of the wild yak genome.</title>
        <authorList>
            <person name="Liu Y."/>
        </authorList>
    </citation>
    <scope>NUCLEOTIDE SEQUENCE [LARGE SCALE GENOMIC DNA]</scope>
    <source>
        <strain evidence="1">WY2019</strain>
    </source>
</reference>
<evidence type="ECO:0000313" key="1">
    <source>
        <dbReference type="EMBL" id="MXQ86134.1"/>
    </source>
</evidence>
<keyword evidence="2" id="KW-1185">Reference proteome</keyword>
<protein>
    <submittedName>
        <fullName evidence="1">Uncharacterized protein</fullName>
    </submittedName>
</protein>
<proteinExistence type="predicted"/>
<name>A0A6B0RDV8_9CETA</name>
<evidence type="ECO:0000313" key="2">
    <source>
        <dbReference type="Proteomes" id="UP000322234"/>
    </source>
</evidence>
<organism evidence="1 2">
    <name type="scientific">Bos mutus</name>
    <name type="common">wild yak</name>
    <dbReference type="NCBI Taxonomy" id="72004"/>
    <lineage>
        <taxon>Eukaryota</taxon>
        <taxon>Metazoa</taxon>
        <taxon>Chordata</taxon>
        <taxon>Craniata</taxon>
        <taxon>Vertebrata</taxon>
        <taxon>Euteleostomi</taxon>
        <taxon>Mammalia</taxon>
        <taxon>Eutheria</taxon>
        <taxon>Laurasiatheria</taxon>
        <taxon>Artiodactyla</taxon>
        <taxon>Ruminantia</taxon>
        <taxon>Pecora</taxon>
        <taxon>Bovidae</taxon>
        <taxon>Bovinae</taxon>
        <taxon>Bos</taxon>
    </lineage>
</organism>
<gene>
    <name evidence="1" type="ORF">E5288_WYG002064</name>
</gene>
<dbReference type="EMBL" id="VBQZ03000030">
    <property type="protein sequence ID" value="MXQ86134.1"/>
    <property type="molecule type" value="Genomic_DNA"/>
</dbReference>
<dbReference type="Proteomes" id="UP000322234">
    <property type="component" value="Unassembled WGS sequence"/>
</dbReference>